<dbReference type="EMBL" id="AJSR01001684">
    <property type="protein sequence ID" value="EKM30357.1"/>
    <property type="molecule type" value="Genomic_DNA"/>
</dbReference>
<organism evidence="1 2">
    <name type="scientific">Vibrio harveyi</name>
    <name type="common">Beneckea harveyi</name>
    <dbReference type="NCBI Taxonomy" id="669"/>
    <lineage>
        <taxon>Bacteria</taxon>
        <taxon>Pseudomonadati</taxon>
        <taxon>Pseudomonadota</taxon>
        <taxon>Gammaproteobacteria</taxon>
        <taxon>Vibrionales</taxon>
        <taxon>Vibrionaceae</taxon>
        <taxon>Vibrio</taxon>
    </lineage>
</organism>
<name>A0A454CVB6_VIBHA</name>
<sequence>HCLYCRNGE</sequence>
<accession>A0A454CVB6</accession>
<comment type="caution">
    <text evidence="1">The sequence shown here is derived from an EMBL/GenBank/DDBJ whole genome shotgun (WGS) entry which is preliminary data.</text>
</comment>
<reference evidence="1 2" key="1">
    <citation type="submission" date="2012-10" db="EMBL/GenBank/DDBJ databases">
        <title>Genome sequence of Vibrio Cholerae HENC-02.</title>
        <authorList>
            <person name="Eppinger M."/>
            <person name="Hasan N.A."/>
            <person name="Sengamalay N."/>
            <person name="Hine E."/>
            <person name="Su Q."/>
            <person name="Daugherty S.C."/>
            <person name="Young S."/>
            <person name="Sadzewicz L."/>
            <person name="Tallon L."/>
            <person name="Cebula T.A."/>
            <person name="Ravel J."/>
            <person name="Colwell R.R."/>
        </authorList>
    </citation>
    <scope>NUCLEOTIDE SEQUENCE [LARGE SCALE GENOMIC DNA]</scope>
    <source>
        <strain evidence="1 2">HENC-02</strain>
    </source>
</reference>
<feature type="non-terminal residue" evidence="1">
    <location>
        <position position="1"/>
    </location>
</feature>
<evidence type="ECO:0000313" key="2">
    <source>
        <dbReference type="Proteomes" id="UP000008367"/>
    </source>
</evidence>
<protein>
    <submittedName>
        <fullName evidence="1">Peptidase M16 inactive domain protein</fullName>
    </submittedName>
</protein>
<dbReference type="Proteomes" id="UP000008367">
    <property type="component" value="Unassembled WGS sequence"/>
</dbReference>
<proteinExistence type="predicted"/>
<gene>
    <name evidence="1" type="ORF">VCHENC02_3907B</name>
</gene>
<evidence type="ECO:0000313" key="1">
    <source>
        <dbReference type="EMBL" id="EKM30357.1"/>
    </source>
</evidence>